<dbReference type="SUPFAM" id="SSF56266">
    <property type="entry name" value="DmpA/ArgJ-like"/>
    <property type="match status" value="1"/>
</dbReference>
<accession>A0ABW1JCI0</accession>
<dbReference type="PROSITE" id="PS51318">
    <property type="entry name" value="TAT"/>
    <property type="match status" value="1"/>
</dbReference>
<dbReference type="Pfam" id="PF03576">
    <property type="entry name" value="Peptidase_S58"/>
    <property type="match status" value="1"/>
</dbReference>
<gene>
    <name evidence="2" type="ORF">ACFQDO_06125</name>
</gene>
<evidence type="ECO:0000313" key="2">
    <source>
        <dbReference type="EMBL" id="MFC6006705.1"/>
    </source>
</evidence>
<comment type="similarity">
    <text evidence="1">Belongs to the peptidase S58 family.</text>
</comment>
<dbReference type="PANTHER" id="PTHR36512">
    <property type="entry name" value="D-AMINOPEPTIDASE"/>
    <property type="match status" value="1"/>
</dbReference>
<protein>
    <submittedName>
        <fullName evidence="2">P1 family peptidase</fullName>
    </submittedName>
</protein>
<organism evidence="2 3">
    <name type="scientific">Angustibacter luteus</name>
    <dbReference type="NCBI Taxonomy" id="658456"/>
    <lineage>
        <taxon>Bacteria</taxon>
        <taxon>Bacillati</taxon>
        <taxon>Actinomycetota</taxon>
        <taxon>Actinomycetes</taxon>
        <taxon>Kineosporiales</taxon>
        <taxon>Kineosporiaceae</taxon>
    </lineage>
</organism>
<evidence type="ECO:0000313" key="3">
    <source>
        <dbReference type="Proteomes" id="UP001596189"/>
    </source>
</evidence>
<dbReference type="InterPro" id="IPR006311">
    <property type="entry name" value="TAT_signal"/>
</dbReference>
<dbReference type="InterPro" id="IPR016117">
    <property type="entry name" value="ArgJ-like_dom_sf"/>
</dbReference>
<dbReference type="InterPro" id="IPR005321">
    <property type="entry name" value="Peptidase_S58_DmpA"/>
</dbReference>
<dbReference type="PANTHER" id="PTHR36512:SF3">
    <property type="entry name" value="BLR5678 PROTEIN"/>
    <property type="match status" value="1"/>
</dbReference>
<comment type="caution">
    <text evidence="2">The sequence shown here is derived from an EMBL/GenBank/DDBJ whole genome shotgun (WGS) entry which is preliminary data.</text>
</comment>
<reference evidence="3" key="1">
    <citation type="journal article" date="2019" name="Int. J. Syst. Evol. Microbiol.">
        <title>The Global Catalogue of Microorganisms (GCM) 10K type strain sequencing project: providing services to taxonomists for standard genome sequencing and annotation.</title>
        <authorList>
            <consortium name="The Broad Institute Genomics Platform"/>
            <consortium name="The Broad Institute Genome Sequencing Center for Infectious Disease"/>
            <person name="Wu L."/>
            <person name="Ma J."/>
        </authorList>
    </citation>
    <scope>NUCLEOTIDE SEQUENCE [LARGE SCALE GENOMIC DNA]</scope>
    <source>
        <strain evidence="3">KACC 14249</strain>
    </source>
</reference>
<proteinExistence type="inferred from homology"/>
<evidence type="ECO:0000256" key="1">
    <source>
        <dbReference type="ARBA" id="ARBA00007068"/>
    </source>
</evidence>
<dbReference type="RefSeq" id="WP_345718182.1">
    <property type="nucleotide sequence ID" value="NZ_BAABFP010000008.1"/>
</dbReference>
<name>A0ABW1JCI0_9ACTN</name>
<sequence length="420" mass="45067">MSSDNPRPGGVSRRNVLGYSAAAAALAGTQLAGATPAHAAVSVKPLSPQMLARIKRGERFRLRELGIIIGTLPTGRHNAITDVPGVQVGYTTLNFDRPGIARTGVTIIKPRSEPMQNNWCHAGWFSHNGNGEMTGTHWIDETGMLTSVIGITTTSQVGIVRDALIKIGLETLPDLEFLLPVVAETYDGSMNDLSRSWIKDEHVRHAYASARSGPVQEGNVGGGTGMHYFDFKGGSGTSSRIVRYAGKDYTVGVFVQTNYGSRQREYYRVNGAPVGKEITYDEVPRSGPPAGHHSCIAIVATDAPFLPAQCKRLAMRAGIGLGATGGIADNNSGDMYLAFSTANDVRQDEVPDYYSATSIPDAEITPFMHAVSEAFQEAAHNSATKARTLAGFQTTLYQLPLDRLVEIVQEHQLYGPGFSG</sequence>
<dbReference type="EMBL" id="JBHSRD010000003">
    <property type="protein sequence ID" value="MFC6006705.1"/>
    <property type="molecule type" value="Genomic_DNA"/>
</dbReference>
<dbReference type="Proteomes" id="UP001596189">
    <property type="component" value="Unassembled WGS sequence"/>
</dbReference>
<keyword evidence="3" id="KW-1185">Reference proteome</keyword>
<dbReference type="Gene3D" id="3.60.70.12">
    <property type="entry name" value="L-amino peptidase D-ALA esterase/amidase"/>
    <property type="match status" value="1"/>
</dbReference>